<comment type="caution">
    <text evidence="1">The sequence shown here is derived from an EMBL/GenBank/DDBJ whole genome shotgun (WGS) entry which is preliminary data.</text>
</comment>
<evidence type="ECO:0000313" key="1">
    <source>
        <dbReference type="EMBL" id="OMJ90251.1"/>
    </source>
</evidence>
<dbReference type="EMBL" id="MPUH01000107">
    <property type="protein sequence ID" value="OMJ90251.1"/>
    <property type="molecule type" value="Genomic_DNA"/>
</dbReference>
<dbReference type="AlphaFoldDB" id="A0A1R2CMN3"/>
<dbReference type="Proteomes" id="UP000187209">
    <property type="component" value="Unassembled WGS sequence"/>
</dbReference>
<name>A0A1R2CMN3_9CILI</name>
<sequence length="701" mass="79477">MDNQTEETTEAVNFLIGPTKTGKTTLCHFLSSSKISVSKRGLNFYSQALENDDIQKNIGNEGYSKTSDACYFMNFCDFPGVYDTRGDDQNLNTLLLYYKEIQKTPRFRIIMVIEEGHIVTGSSSFFFNFCNELIDVFGLRNDNAKGLHVVVTKSSQEFVNELPGHMLDLFPSEENFIIEGIKNQTIKVTSFDKPIEVGSEYVFADENRRTIFDNIMSTGVLSNYELRENILPNIFAIIEKSKANSKTLSIINTSEISDTTIIKADNILVIDKDIDCNGEYLEINSPIVIVKAIYEKRSITLRGNTNPAIRFSDNVKLVINGDSLILSTMSQKEVKFLIPTGKDFKRSEKFLRLESICINNNWTEYASHNNKFIELIVYFNPNFGQIIVDDQWKIKKLTCEICFKLHINECMRSKKNAAKAYKSLRNFESIQAYLEACEKPVTAENIEFLEGYIVNLPTIFEVLMKPSYFQKISSKDAEIQDLRDIRKMFLRRYLKLATDFKANSKEIKVEYTENNYAGYNSLVNFVNKMPIFSGVFSHENNFLIENIDEFVTRAVDDEVMSGFFNLFYSLSLSKDKNELCRYQITGDVSKYPNFEAFLEVFNKEKVFLDTESFNYLASGAVISLNAIGVLLGTGVSHIAVNNTLIGAALEAYLAHGTALTVGAALVAIDVGINIISSIAKSGYYKNIIQVEGKNIRLDCRI</sequence>
<proteinExistence type="predicted"/>
<reference evidence="1 2" key="1">
    <citation type="submission" date="2016-11" db="EMBL/GenBank/DDBJ databases">
        <title>The macronuclear genome of Stentor coeruleus: a giant cell with tiny introns.</title>
        <authorList>
            <person name="Slabodnick M."/>
            <person name="Ruby J.G."/>
            <person name="Reiff S.B."/>
            <person name="Swart E.C."/>
            <person name="Gosai S."/>
            <person name="Prabakaran S."/>
            <person name="Witkowska E."/>
            <person name="Larue G.E."/>
            <person name="Fisher S."/>
            <person name="Freeman R.M."/>
            <person name="Gunawardena J."/>
            <person name="Chu W."/>
            <person name="Stover N.A."/>
            <person name="Gregory B.D."/>
            <person name="Nowacki M."/>
            <person name="Derisi J."/>
            <person name="Roy S.W."/>
            <person name="Marshall W.F."/>
            <person name="Sood P."/>
        </authorList>
    </citation>
    <scope>NUCLEOTIDE SEQUENCE [LARGE SCALE GENOMIC DNA]</scope>
    <source>
        <strain evidence="1">WM001</strain>
    </source>
</reference>
<organism evidence="1 2">
    <name type="scientific">Stentor coeruleus</name>
    <dbReference type="NCBI Taxonomy" id="5963"/>
    <lineage>
        <taxon>Eukaryota</taxon>
        <taxon>Sar</taxon>
        <taxon>Alveolata</taxon>
        <taxon>Ciliophora</taxon>
        <taxon>Postciliodesmatophora</taxon>
        <taxon>Heterotrichea</taxon>
        <taxon>Heterotrichida</taxon>
        <taxon>Stentoridae</taxon>
        <taxon>Stentor</taxon>
    </lineage>
</organism>
<protein>
    <submittedName>
        <fullName evidence="1">Uncharacterized protein</fullName>
    </submittedName>
</protein>
<gene>
    <name evidence="1" type="ORF">SteCoe_7455</name>
</gene>
<dbReference type="OrthoDB" id="2417544at2759"/>
<evidence type="ECO:0000313" key="2">
    <source>
        <dbReference type="Proteomes" id="UP000187209"/>
    </source>
</evidence>
<keyword evidence="2" id="KW-1185">Reference proteome</keyword>
<accession>A0A1R2CMN3</accession>